<dbReference type="Proteomes" id="UP000199263">
    <property type="component" value="Unassembled WGS sequence"/>
</dbReference>
<sequence length="99" mass="11245">MSIDIPSYYYTDIYTRVKGESPESMKAKLAKVAPNGIDNIHTRLDDSKHIDLRSNRGQSNNQLSDETIQKIEDSKKNVGNIDLAAVEKICPEYEIIYLI</sequence>
<gene>
    <name evidence="1" type="ORF">SAMN05421842_11226</name>
</gene>
<dbReference type="EMBL" id="FOMG01000012">
    <property type="protein sequence ID" value="SFC88232.1"/>
    <property type="molecule type" value="Genomic_DNA"/>
</dbReference>
<name>A0A1I1MTK8_9CLOT</name>
<dbReference type="OrthoDB" id="1898408at2"/>
<reference evidence="1 2" key="1">
    <citation type="submission" date="2016-10" db="EMBL/GenBank/DDBJ databases">
        <authorList>
            <person name="de Groot N.N."/>
        </authorList>
    </citation>
    <scope>NUCLEOTIDE SEQUENCE [LARGE SCALE GENOMIC DNA]</scope>
    <source>
        <strain evidence="1 2">DSM 12992</strain>
    </source>
</reference>
<evidence type="ECO:0000313" key="2">
    <source>
        <dbReference type="Proteomes" id="UP000199263"/>
    </source>
</evidence>
<evidence type="ECO:0000313" key="1">
    <source>
        <dbReference type="EMBL" id="SFC88232.1"/>
    </source>
</evidence>
<protein>
    <submittedName>
        <fullName evidence="1">Uncharacterized protein</fullName>
    </submittedName>
</protein>
<proteinExistence type="predicted"/>
<accession>A0A1I1MTK8</accession>
<organism evidence="1 2">
    <name type="scientific">Clostridium uliginosum</name>
    <dbReference type="NCBI Taxonomy" id="119641"/>
    <lineage>
        <taxon>Bacteria</taxon>
        <taxon>Bacillati</taxon>
        <taxon>Bacillota</taxon>
        <taxon>Clostridia</taxon>
        <taxon>Eubacteriales</taxon>
        <taxon>Clostridiaceae</taxon>
        <taxon>Clostridium</taxon>
    </lineage>
</organism>
<dbReference type="AlphaFoldDB" id="A0A1I1MTK8"/>
<dbReference type="RefSeq" id="WP_090091168.1">
    <property type="nucleotide sequence ID" value="NZ_FOMG01000012.1"/>
</dbReference>
<keyword evidence="2" id="KW-1185">Reference proteome</keyword>